<evidence type="ECO:0000256" key="6">
    <source>
        <dbReference type="ARBA" id="ARBA00022918"/>
    </source>
</evidence>
<dbReference type="GO" id="GO:0003964">
    <property type="term" value="F:RNA-directed DNA polymerase activity"/>
    <property type="evidence" value="ECO:0007669"/>
    <property type="project" value="UniProtKB-KW"/>
</dbReference>
<dbReference type="EMBL" id="BKCJ010003385">
    <property type="protein sequence ID" value="GEU54764.1"/>
    <property type="molecule type" value="Genomic_DNA"/>
</dbReference>
<keyword evidence="2" id="KW-0548">Nucleotidyltransferase</keyword>
<name>A0A6L2L3L3_TANCI</name>
<keyword evidence="1" id="KW-0808">Transferase</keyword>
<gene>
    <name evidence="8" type="ORF">Tci_026742</name>
</gene>
<comment type="caution">
    <text evidence="8">The sequence shown here is derived from an EMBL/GenBank/DDBJ whole genome shotgun (WGS) entry which is preliminary data.</text>
</comment>
<evidence type="ECO:0000256" key="2">
    <source>
        <dbReference type="ARBA" id="ARBA00022695"/>
    </source>
</evidence>
<dbReference type="GO" id="GO:0004519">
    <property type="term" value="F:endonuclease activity"/>
    <property type="evidence" value="ECO:0007669"/>
    <property type="project" value="UniProtKB-KW"/>
</dbReference>
<evidence type="ECO:0000313" key="8">
    <source>
        <dbReference type="EMBL" id="GEU54764.1"/>
    </source>
</evidence>
<keyword evidence="4" id="KW-0255">Endonuclease</keyword>
<organism evidence="8">
    <name type="scientific">Tanacetum cinerariifolium</name>
    <name type="common">Dalmatian daisy</name>
    <name type="synonym">Chrysanthemum cinerariifolium</name>
    <dbReference type="NCBI Taxonomy" id="118510"/>
    <lineage>
        <taxon>Eukaryota</taxon>
        <taxon>Viridiplantae</taxon>
        <taxon>Streptophyta</taxon>
        <taxon>Embryophyta</taxon>
        <taxon>Tracheophyta</taxon>
        <taxon>Spermatophyta</taxon>
        <taxon>Magnoliopsida</taxon>
        <taxon>eudicotyledons</taxon>
        <taxon>Gunneridae</taxon>
        <taxon>Pentapetalae</taxon>
        <taxon>asterids</taxon>
        <taxon>campanulids</taxon>
        <taxon>Asterales</taxon>
        <taxon>Asteraceae</taxon>
        <taxon>Asteroideae</taxon>
        <taxon>Anthemideae</taxon>
        <taxon>Anthemidinae</taxon>
        <taxon>Tanacetum</taxon>
    </lineage>
</organism>
<dbReference type="AlphaFoldDB" id="A0A6L2L3L3"/>
<evidence type="ECO:0000256" key="4">
    <source>
        <dbReference type="ARBA" id="ARBA00022759"/>
    </source>
</evidence>
<reference evidence="8" key="1">
    <citation type="journal article" date="2019" name="Sci. Rep.">
        <title>Draft genome of Tanacetum cinerariifolium, the natural source of mosquito coil.</title>
        <authorList>
            <person name="Yamashiro T."/>
            <person name="Shiraishi A."/>
            <person name="Satake H."/>
            <person name="Nakayama K."/>
        </authorList>
    </citation>
    <scope>NUCLEOTIDE SEQUENCE</scope>
</reference>
<protein>
    <submittedName>
        <fullName evidence="8">Reverse transcriptase domain-containing protein</fullName>
    </submittedName>
</protein>
<dbReference type="PANTHER" id="PTHR34072:SF57">
    <property type="entry name" value="RNA-DIRECTED DNA POLYMERASE"/>
    <property type="match status" value="1"/>
</dbReference>
<evidence type="ECO:0000256" key="5">
    <source>
        <dbReference type="ARBA" id="ARBA00022801"/>
    </source>
</evidence>
<dbReference type="PANTHER" id="PTHR34072">
    <property type="entry name" value="ENZYMATIC POLYPROTEIN-RELATED"/>
    <property type="match status" value="1"/>
</dbReference>
<keyword evidence="6 8" id="KW-0695">RNA-directed DNA polymerase</keyword>
<accession>A0A6L2L3L3</accession>
<evidence type="ECO:0000256" key="3">
    <source>
        <dbReference type="ARBA" id="ARBA00022722"/>
    </source>
</evidence>
<evidence type="ECO:0000259" key="7">
    <source>
        <dbReference type="Pfam" id="PF17917"/>
    </source>
</evidence>
<dbReference type="GO" id="GO:0016787">
    <property type="term" value="F:hydrolase activity"/>
    <property type="evidence" value="ECO:0007669"/>
    <property type="project" value="UniProtKB-KW"/>
</dbReference>
<keyword evidence="5" id="KW-0378">Hydrolase</keyword>
<dbReference type="InterPro" id="IPR041373">
    <property type="entry name" value="RT_RNaseH"/>
</dbReference>
<sequence length="272" mass="30959">MLAVVYAFEKFQPYLVLSKSIVYTDHSALKYLLSKQDPKPILLRWVILLQEFDIIIRDKKGTDPHKDVFENKDINENFLLETLGKISSGNTHGLPILQISMRGILSSKGCRPNKRRNSLRTLNTTIGTIPTFFGFVRTKSFDGVCMAKKLMIFSKLVMKDPPRAIMVPISPLRKTAYKTPIGCTPYKLVYGKSCHLPIELEHKAYWALKHVNFDLKTAGPFTITRVFPYGTVELSQPEGPNIKVNGHREKYYFGGDIPQLVVPDLQTFPKDK</sequence>
<keyword evidence="3" id="KW-0540">Nuclease</keyword>
<dbReference type="InterPro" id="IPR043502">
    <property type="entry name" value="DNA/RNA_pol_sf"/>
</dbReference>
<proteinExistence type="predicted"/>
<dbReference type="SUPFAM" id="SSF56672">
    <property type="entry name" value="DNA/RNA polymerases"/>
    <property type="match status" value="1"/>
</dbReference>
<feature type="domain" description="Reverse transcriptase RNase H-like" evidence="7">
    <location>
        <begin position="1"/>
        <end position="52"/>
    </location>
</feature>
<dbReference type="Pfam" id="PF17917">
    <property type="entry name" value="RT_RNaseH"/>
    <property type="match status" value="1"/>
</dbReference>
<evidence type="ECO:0000256" key="1">
    <source>
        <dbReference type="ARBA" id="ARBA00022679"/>
    </source>
</evidence>